<feature type="region of interest" description="Disordered" evidence="3">
    <location>
        <begin position="199"/>
        <end position="253"/>
    </location>
</feature>
<comment type="caution">
    <text evidence="4">The sequence shown here is derived from an EMBL/GenBank/DDBJ whole genome shotgun (WGS) entry which is preliminary data.</text>
</comment>
<dbReference type="PANTHER" id="PTHR35897:SF1">
    <property type="entry name" value="METHYLTRANSFERASE AUSD"/>
    <property type="match status" value="1"/>
</dbReference>
<dbReference type="PANTHER" id="PTHR35897">
    <property type="entry name" value="METHYLTRANSFERASE AUSD"/>
    <property type="match status" value="1"/>
</dbReference>
<keyword evidence="2" id="KW-0949">S-adenosyl-L-methionine</keyword>
<gene>
    <name evidence="4" type="ORF">EVJ58_g8712</name>
</gene>
<feature type="region of interest" description="Disordered" evidence="3">
    <location>
        <begin position="424"/>
        <end position="443"/>
    </location>
</feature>
<feature type="compositionally biased region" description="Polar residues" evidence="3">
    <location>
        <begin position="208"/>
        <end position="217"/>
    </location>
</feature>
<accession>A0A4Y9Y1F5</accession>
<feature type="region of interest" description="Disordered" evidence="3">
    <location>
        <begin position="163"/>
        <end position="187"/>
    </location>
</feature>
<evidence type="ECO:0000313" key="5">
    <source>
        <dbReference type="Proteomes" id="UP000298390"/>
    </source>
</evidence>
<feature type="compositionally biased region" description="Pro residues" evidence="3">
    <location>
        <begin position="19"/>
        <end position="39"/>
    </location>
</feature>
<keyword evidence="1" id="KW-0808">Transferase</keyword>
<reference evidence="4 5" key="1">
    <citation type="submission" date="2019-01" db="EMBL/GenBank/DDBJ databases">
        <title>Genome sequencing of the rare red list fungi Fomitopsis rosea.</title>
        <authorList>
            <person name="Buettner E."/>
            <person name="Kellner H."/>
        </authorList>
    </citation>
    <scope>NUCLEOTIDE SEQUENCE [LARGE SCALE GENOMIC DNA]</scope>
    <source>
        <strain evidence="4 5">DSM 105464</strain>
    </source>
</reference>
<evidence type="ECO:0000256" key="1">
    <source>
        <dbReference type="ARBA" id="ARBA00022679"/>
    </source>
</evidence>
<evidence type="ECO:0000313" key="4">
    <source>
        <dbReference type="EMBL" id="TFY54689.1"/>
    </source>
</evidence>
<dbReference type="EMBL" id="SEKV01000670">
    <property type="protein sequence ID" value="TFY54689.1"/>
    <property type="molecule type" value="Genomic_DNA"/>
</dbReference>
<dbReference type="Proteomes" id="UP000298390">
    <property type="component" value="Unassembled WGS sequence"/>
</dbReference>
<proteinExistence type="predicted"/>
<name>A0A4Y9Y1F5_9APHY</name>
<feature type="compositionally biased region" description="Polar residues" evidence="3">
    <location>
        <begin position="240"/>
        <end position="253"/>
    </location>
</feature>
<dbReference type="AlphaFoldDB" id="A0A4Y9Y1F5"/>
<organism evidence="4 5">
    <name type="scientific">Rhodofomes roseus</name>
    <dbReference type="NCBI Taxonomy" id="34475"/>
    <lineage>
        <taxon>Eukaryota</taxon>
        <taxon>Fungi</taxon>
        <taxon>Dikarya</taxon>
        <taxon>Basidiomycota</taxon>
        <taxon>Agaricomycotina</taxon>
        <taxon>Agaricomycetes</taxon>
        <taxon>Polyporales</taxon>
        <taxon>Rhodofomes</taxon>
    </lineage>
</organism>
<evidence type="ECO:0000256" key="3">
    <source>
        <dbReference type="SAM" id="MobiDB-lite"/>
    </source>
</evidence>
<dbReference type="InterPro" id="IPR051654">
    <property type="entry name" value="Meroterpenoid_MTases"/>
</dbReference>
<protein>
    <submittedName>
        <fullName evidence="4">Uncharacterized protein</fullName>
    </submittedName>
</protein>
<sequence>MEQSTPTVVNQPTTFTLPLSPPTPQQKYQPPPAPAPRPFGTPLNGTIAYQHEDPRTRLEDALKRSVTVVFWYKPDSPPIRLHGEVATFPLFQLSQFAHLAADLGFSPAAYVDAYNPHARAWEQQSISAVRAVESEQRLLFRMRKSLLEGLEDSECPSLAEEIRLQPQPPEKPHPSKKRPSPDGSVLMAPPVKYARVESTLTPPEANGTPITPSTSADRTPVSLSIPAPFVSVDPSGPGPSKQSPELEGSSTQLTFQTHPLVKRWPNDYTVFELSAGFRQMDLLVAQQPSLTQRTAFERVFSCRYVKSTVCRHRGVWRRAPKELRETFERMAQDERGLWSEFIKRIEGGTGRTDTVGRKKQLAATAEAGTDGEAPLMLTQQPAQFGAVGEGDHRPVMDSLCLPPEEGETVCNHNLERMLYRGHVNSTRRASRTRRDSQLKASSSAHPLITIRGFGSYLAPTTQVPSRNLVGSADNSVTAAGGMLAGLQSGPVLCSTSLLGLAPRRSQVPPEDDGARTRVQQSRERACQSQLLRFVEDLEEARGVTHADRPPAVGSAIRKPVLDGFPAKNCIASDPRREFWDMGYQLYKDSPESFPVPFIHGDVLDRSFLKPSPPIYTPPEGPAPDPSQLTTLTPLAGRLSAIHASYFFHLFSEEKQLQIAQSLAGLLSPVPGSDDASASTSGTRRRARSSFTRLQGSVKVQAELSTLPVRKGALDHTYWQLVWSITRV</sequence>
<feature type="compositionally biased region" description="Polar residues" evidence="3">
    <location>
        <begin position="1"/>
        <end position="11"/>
    </location>
</feature>
<feature type="region of interest" description="Disordered" evidence="3">
    <location>
        <begin position="669"/>
        <end position="689"/>
    </location>
</feature>
<evidence type="ECO:0000256" key="2">
    <source>
        <dbReference type="ARBA" id="ARBA00022691"/>
    </source>
</evidence>
<dbReference type="GO" id="GO:0016740">
    <property type="term" value="F:transferase activity"/>
    <property type="evidence" value="ECO:0007669"/>
    <property type="project" value="UniProtKB-KW"/>
</dbReference>
<feature type="region of interest" description="Disordered" evidence="3">
    <location>
        <begin position="1"/>
        <end position="40"/>
    </location>
</feature>